<keyword evidence="1" id="KW-0646">Protease inhibitor</keyword>
<dbReference type="FunFam" id="2.10.25.10:FF:000055">
    <property type="entry name" value="alpha-tectorin isoform X1"/>
    <property type="match status" value="1"/>
</dbReference>
<comment type="caution">
    <text evidence="6">The sequence shown here is derived from an EMBL/GenBank/DDBJ whole genome shotgun (WGS) entry which is preliminary data.</text>
</comment>
<keyword evidence="7" id="KW-1185">Reference proteome</keyword>
<evidence type="ECO:0000313" key="6">
    <source>
        <dbReference type="EMBL" id="KAI6656479.1"/>
    </source>
</evidence>
<evidence type="ECO:0000256" key="3">
    <source>
        <dbReference type="SAM" id="Phobius"/>
    </source>
</evidence>
<feature type="signal peptide" evidence="4">
    <location>
        <begin position="1"/>
        <end position="17"/>
    </location>
</feature>
<organism evidence="6 7">
    <name type="scientific">Oopsacas minuta</name>
    <dbReference type="NCBI Taxonomy" id="111878"/>
    <lineage>
        <taxon>Eukaryota</taxon>
        <taxon>Metazoa</taxon>
        <taxon>Porifera</taxon>
        <taxon>Hexactinellida</taxon>
        <taxon>Hexasterophora</taxon>
        <taxon>Lyssacinosida</taxon>
        <taxon>Leucopsacidae</taxon>
        <taxon>Oopsacas</taxon>
    </lineage>
</organism>
<name>A0AAV7K7K9_9METZ</name>
<dbReference type="Proteomes" id="UP001165289">
    <property type="component" value="Unassembled WGS sequence"/>
</dbReference>
<dbReference type="InterPro" id="IPR051368">
    <property type="entry name" value="SerProtInhib-TIL_Domain"/>
</dbReference>
<dbReference type="EMBL" id="JAKMXF010000144">
    <property type="protein sequence ID" value="KAI6656479.1"/>
    <property type="molecule type" value="Genomic_DNA"/>
</dbReference>
<reference evidence="6 7" key="1">
    <citation type="journal article" date="2023" name="BMC Biol.">
        <title>The compact genome of the sponge Oopsacas minuta (Hexactinellida) is lacking key metazoan core genes.</title>
        <authorList>
            <person name="Santini S."/>
            <person name="Schenkelaars Q."/>
            <person name="Jourda C."/>
            <person name="Duchesne M."/>
            <person name="Belahbib H."/>
            <person name="Rocher C."/>
            <person name="Selva M."/>
            <person name="Riesgo A."/>
            <person name="Vervoort M."/>
            <person name="Leys S.P."/>
            <person name="Kodjabachian L."/>
            <person name="Le Bivic A."/>
            <person name="Borchiellini C."/>
            <person name="Claverie J.M."/>
            <person name="Renard E."/>
        </authorList>
    </citation>
    <scope>NUCLEOTIDE SEQUENCE [LARGE SCALE GENOMIC DNA]</scope>
    <source>
        <strain evidence="6">SPO-2</strain>
    </source>
</reference>
<protein>
    <submittedName>
        <fullName evidence="6">Zonadhesin</fullName>
    </submittedName>
</protein>
<keyword evidence="2" id="KW-1015">Disulfide bond</keyword>
<keyword evidence="3" id="KW-0812">Transmembrane</keyword>
<feature type="chain" id="PRO_5043574648" evidence="4">
    <location>
        <begin position="18"/>
        <end position="226"/>
    </location>
</feature>
<dbReference type="PANTHER" id="PTHR23259:SF70">
    <property type="entry name" value="ACCESSORY GLAND PROTEIN ACP62F-RELATED"/>
    <property type="match status" value="1"/>
</dbReference>
<keyword evidence="3" id="KW-0472">Membrane</keyword>
<accession>A0AAV7K7K9</accession>
<feature type="transmembrane region" description="Helical" evidence="3">
    <location>
        <begin position="209"/>
        <end position="225"/>
    </location>
</feature>
<proteinExistence type="predicted"/>
<keyword evidence="3" id="KW-1133">Transmembrane helix</keyword>
<sequence>MLKFVLLILAFMSLVHGQCNVGEVFIGCGSACEDTCDNYQDVGRICTLQCVSGCFCEGNKVRGPGGSCVDILECSPQCDINQQYGCGSECPDTCDNYNVSRSCIESCRIGCFCNQGYVLIDENSNECIHTSECPGREGCAIDEHYRICGTACPTTCDNRGEQTICPSVCVDGCFCNDGFVLHEGQCVKEDTCLQLLGLLPSKGAALENLGLLLMLASLLVILLIGL</sequence>
<evidence type="ECO:0000256" key="4">
    <source>
        <dbReference type="SAM" id="SignalP"/>
    </source>
</evidence>
<dbReference type="GO" id="GO:0030414">
    <property type="term" value="F:peptidase inhibitor activity"/>
    <property type="evidence" value="ECO:0007669"/>
    <property type="project" value="UniProtKB-KW"/>
</dbReference>
<evidence type="ECO:0000259" key="5">
    <source>
        <dbReference type="Pfam" id="PF01826"/>
    </source>
</evidence>
<dbReference type="PANTHER" id="PTHR23259">
    <property type="entry name" value="RIDDLE"/>
    <property type="match status" value="1"/>
</dbReference>
<feature type="domain" description="TIL" evidence="5">
    <location>
        <begin position="19"/>
        <end position="74"/>
    </location>
</feature>
<dbReference type="InterPro" id="IPR036084">
    <property type="entry name" value="Ser_inhib-like_sf"/>
</dbReference>
<evidence type="ECO:0000256" key="2">
    <source>
        <dbReference type="ARBA" id="ARBA00023157"/>
    </source>
</evidence>
<dbReference type="CDD" id="cd19941">
    <property type="entry name" value="TIL"/>
    <property type="match status" value="3"/>
</dbReference>
<gene>
    <name evidence="6" type="ORF">LOD99_1275</name>
</gene>
<feature type="domain" description="TIL" evidence="5">
    <location>
        <begin position="139"/>
        <end position="192"/>
    </location>
</feature>
<dbReference type="Gene3D" id="2.10.25.10">
    <property type="entry name" value="Laminin"/>
    <property type="match status" value="3"/>
</dbReference>
<feature type="domain" description="TIL" evidence="5">
    <location>
        <begin position="78"/>
        <end position="133"/>
    </location>
</feature>
<dbReference type="AlphaFoldDB" id="A0AAV7K7K9"/>
<dbReference type="SUPFAM" id="SSF57567">
    <property type="entry name" value="Serine protease inhibitors"/>
    <property type="match status" value="3"/>
</dbReference>
<keyword evidence="4" id="KW-0732">Signal</keyword>
<dbReference type="InterPro" id="IPR002919">
    <property type="entry name" value="TIL_dom"/>
</dbReference>
<evidence type="ECO:0000313" key="7">
    <source>
        <dbReference type="Proteomes" id="UP001165289"/>
    </source>
</evidence>
<evidence type="ECO:0000256" key="1">
    <source>
        <dbReference type="ARBA" id="ARBA00022690"/>
    </source>
</evidence>
<dbReference type="Pfam" id="PF01826">
    <property type="entry name" value="TIL"/>
    <property type="match status" value="3"/>
</dbReference>